<evidence type="ECO:0000313" key="2">
    <source>
        <dbReference type="Proteomes" id="UP000645610"/>
    </source>
</evidence>
<dbReference type="RefSeq" id="WP_196288871.1">
    <property type="nucleotide sequence ID" value="NZ_JADQDP010000009.1"/>
</dbReference>
<sequence length="85" mass="9665">MQNTTNIPTLNNQSLAGYVSAISTKYADAEFYKEKMRDSGHGEGPTLLLTICKDDEILEEESFFYANQSKLDEDLKNLVFYLNFA</sequence>
<proteinExistence type="predicted"/>
<protein>
    <submittedName>
        <fullName evidence="1">Uncharacterized protein</fullName>
    </submittedName>
</protein>
<gene>
    <name evidence="1" type="ORF">I2I01_22920</name>
</gene>
<dbReference type="EMBL" id="JADQDP010000009">
    <property type="protein sequence ID" value="MBF9144515.1"/>
    <property type="molecule type" value="Genomic_DNA"/>
</dbReference>
<reference evidence="1 2" key="1">
    <citation type="submission" date="2020-11" db="EMBL/GenBank/DDBJ databases">
        <authorList>
            <person name="Kim M.K."/>
        </authorList>
    </citation>
    <scope>NUCLEOTIDE SEQUENCE [LARGE SCALE GENOMIC DNA]</scope>
    <source>
        <strain evidence="1 2">BT439</strain>
    </source>
</reference>
<accession>A0A931BIH1</accession>
<keyword evidence="2" id="KW-1185">Reference proteome</keyword>
<dbReference type="Proteomes" id="UP000645610">
    <property type="component" value="Unassembled WGS sequence"/>
</dbReference>
<dbReference type="AlphaFoldDB" id="A0A931BIH1"/>
<organism evidence="1 2">
    <name type="scientific">Hymenobacter properus</name>
    <dbReference type="NCBI Taxonomy" id="2791026"/>
    <lineage>
        <taxon>Bacteria</taxon>
        <taxon>Pseudomonadati</taxon>
        <taxon>Bacteroidota</taxon>
        <taxon>Cytophagia</taxon>
        <taxon>Cytophagales</taxon>
        <taxon>Hymenobacteraceae</taxon>
        <taxon>Hymenobacter</taxon>
    </lineage>
</organism>
<evidence type="ECO:0000313" key="1">
    <source>
        <dbReference type="EMBL" id="MBF9144515.1"/>
    </source>
</evidence>
<comment type="caution">
    <text evidence="1">The sequence shown here is derived from an EMBL/GenBank/DDBJ whole genome shotgun (WGS) entry which is preliminary data.</text>
</comment>
<name>A0A931BIH1_9BACT</name>